<accession>A0A939JDS2</accession>
<dbReference type="EMBL" id="JAFLQZ010000006">
    <property type="protein sequence ID" value="MBO0358647.1"/>
    <property type="molecule type" value="Genomic_DNA"/>
</dbReference>
<gene>
    <name evidence="1" type="ORF">J0X19_11880</name>
</gene>
<name>A0A939JDS2_9BACT</name>
<dbReference type="AlphaFoldDB" id="A0A939JDS2"/>
<reference evidence="1" key="1">
    <citation type="submission" date="2021-03" db="EMBL/GenBank/DDBJ databases">
        <authorList>
            <person name="Kim M.K."/>
        </authorList>
    </citation>
    <scope>NUCLEOTIDE SEQUENCE</scope>
    <source>
        <strain evidence="1">BT186</strain>
    </source>
</reference>
<sequence length="125" mass="14049">MDKAPKSGQMCVVSDTAWICGQIVNDKDPKTKQECEANARLIAAAPDLLEALQWYQMFEAKDGEDSIDRFERVAREFRKATGYLKPGKDCRTHDPEERQAAWSKWIDEGTDRARAVIAKATGETA</sequence>
<comment type="caution">
    <text evidence="1">The sequence shown here is derived from an EMBL/GenBank/DDBJ whole genome shotgun (WGS) entry which is preliminary data.</text>
</comment>
<organism evidence="1 2">
    <name type="scientific">Hymenobacter telluris</name>
    <dbReference type="NCBI Taxonomy" id="2816474"/>
    <lineage>
        <taxon>Bacteria</taxon>
        <taxon>Pseudomonadati</taxon>
        <taxon>Bacteroidota</taxon>
        <taxon>Cytophagia</taxon>
        <taxon>Cytophagales</taxon>
        <taxon>Hymenobacteraceae</taxon>
        <taxon>Hymenobacter</taxon>
    </lineage>
</organism>
<keyword evidence="2" id="KW-1185">Reference proteome</keyword>
<protein>
    <submittedName>
        <fullName evidence="1">Uncharacterized protein</fullName>
    </submittedName>
</protein>
<proteinExistence type="predicted"/>
<evidence type="ECO:0000313" key="2">
    <source>
        <dbReference type="Proteomes" id="UP000664144"/>
    </source>
</evidence>
<dbReference type="Proteomes" id="UP000664144">
    <property type="component" value="Unassembled WGS sequence"/>
</dbReference>
<evidence type="ECO:0000313" key="1">
    <source>
        <dbReference type="EMBL" id="MBO0358647.1"/>
    </source>
</evidence>